<feature type="compositionally biased region" description="Low complexity" evidence="2">
    <location>
        <begin position="180"/>
        <end position="195"/>
    </location>
</feature>
<organism evidence="3 4">
    <name type="scientific">Tropilaelaps mercedesae</name>
    <dbReference type="NCBI Taxonomy" id="418985"/>
    <lineage>
        <taxon>Eukaryota</taxon>
        <taxon>Metazoa</taxon>
        <taxon>Ecdysozoa</taxon>
        <taxon>Arthropoda</taxon>
        <taxon>Chelicerata</taxon>
        <taxon>Arachnida</taxon>
        <taxon>Acari</taxon>
        <taxon>Parasitiformes</taxon>
        <taxon>Mesostigmata</taxon>
        <taxon>Gamasina</taxon>
        <taxon>Dermanyssoidea</taxon>
        <taxon>Laelapidae</taxon>
        <taxon>Tropilaelaps</taxon>
    </lineage>
</organism>
<comment type="caution">
    <text evidence="3">The sequence shown here is derived from an EMBL/GenBank/DDBJ whole genome shotgun (WGS) entry which is preliminary data.</text>
</comment>
<feature type="compositionally biased region" description="Basic and acidic residues" evidence="2">
    <location>
        <begin position="406"/>
        <end position="420"/>
    </location>
</feature>
<dbReference type="OrthoDB" id="10524159at2759"/>
<feature type="compositionally biased region" description="Polar residues" evidence="2">
    <location>
        <begin position="1361"/>
        <end position="1370"/>
    </location>
</feature>
<reference evidence="3 4" key="1">
    <citation type="journal article" date="2017" name="Gigascience">
        <title>Draft genome of the honey bee ectoparasitic mite, Tropilaelaps mercedesae, is shaped by the parasitic life history.</title>
        <authorList>
            <person name="Dong X."/>
            <person name="Armstrong S.D."/>
            <person name="Xia D."/>
            <person name="Makepeace B.L."/>
            <person name="Darby A.C."/>
            <person name="Kadowaki T."/>
        </authorList>
    </citation>
    <scope>NUCLEOTIDE SEQUENCE [LARGE SCALE GENOMIC DNA]</scope>
    <source>
        <strain evidence="3">Wuxi-XJTLU</strain>
    </source>
</reference>
<feature type="coiled-coil region" evidence="1">
    <location>
        <begin position="868"/>
        <end position="902"/>
    </location>
</feature>
<feature type="region of interest" description="Disordered" evidence="2">
    <location>
        <begin position="1"/>
        <end position="37"/>
    </location>
</feature>
<gene>
    <name evidence="3" type="ORF">BIW11_13886</name>
</gene>
<feature type="compositionally biased region" description="Polar residues" evidence="2">
    <location>
        <begin position="1194"/>
        <end position="1206"/>
    </location>
</feature>
<evidence type="ECO:0000313" key="4">
    <source>
        <dbReference type="Proteomes" id="UP000192247"/>
    </source>
</evidence>
<sequence length="1443" mass="156835">LQSSQQDTPRPKFGPKARAENPISTVQHSCSPTVREPDVVAPGAPLIERTLAEASEKSVQTDAVVRDPNFIHEWRDKYLFAGLHSSTPKHPLSTTQEQVPFNDSDVSHISQGSCSDSRSSAHSCDSAMSEIDNSALDQARQVLGQLKVSGLNIGKAQQALDNIPQMKNDSTDSGTKEARASSNTSRSKSTSRASKGLQGETIVASRGEHSHSKHKGTARNRSSLIEIEGDDILEEAKRVLDELDTSRKSSKSSVSLNIRSNVSRNLMDSFDKAALDDLNEAKGAKHTIENTSPRIADKSDGKRFAPEALSCLVTNELDFLEDCNDTLLKMSEVSRAQCYAFAKEANMANEFLRKDRHAASTPIRANDRSEPCPAVPAVPTALVEELRQSLQNAFDQIEQQSREMSLLKKDMSTSKEEARIKAKKSRASPALSPATKQTPVPVRSKSKSEPVLGQDSTSNESVDQEDGSKTSDLAQTTGEARSVNYNDEEKSQSVTVSSTDGKGYASPQRPHRTSEDDRGDQDSESVSQDTRSRSSDTEKSAKSSVSVSTVKTLNSKLDAQGIPVRTESKGFSTERDAVVDGKESTSSDTLSKMTSGLVSTISTDKELQQSVHRGGEGSLNDDALESKQRDATEQAQHVKDVSGLPSAQVTSLPANDLSPTSRAPVVHEGSAKGEPLVSALVEYMERGERLWEEHRSEGFRLLKGVAAGLSATSATASSNAPSFVALESYLVSKMPEQLPVSDRKDHRSEVHKLLSLLAKRKISQEKANREKVASVSTSSSGQQSTTSSSSDESGEILQGDPNDVVDDSVTKGHLSGNGVLDPTVAASSNKGASSNSVGSTSRSVCLGSADLIENADLLRLLVKRNAEIAQKEKFVKYLERERQKIERRSEAIKKREAKLMAEMKAALERERESKISLVRDALSVSNKEADSVKSGNEPKDRQSRPSLRPRFISKPRNRTDSSGSEDIASMSETDASDIEGSRRALRDEEERETRQLERLRKVLETPEATRRPGRKEILRRIEVLERLLANNRDAMAMLESATHVTPKIRRPRVAVKEKMDRPQTQESEESDVSIASKDSISSEKLRPINETEKDREEKSSSKSKEDVPLKIEPTVPSMTATIPKASEIERNDSSIDSPLRSASPSQRSVSEKSLSAPFLGANGALEKDASNKSDKASHRAASEVAEKIVGVNPEEQQADTSSSGSDLHSLEVKSSSSSSDTPNTKERKVDAAMVHVMESLKEDTIKEVVKATHIDEHSSRMMERLVGEAIGDIFKANAIKPSALPAAPDMGWLSESAIDELSPISSLNGTLAQIGQQIFVDDASQQVCIRKIPNRPPPPYTPPKASSSTDANHQPKAVSIAPSSSLTSEPRQPEPVVPMTLGELQTEASHAAEYLYAQLASGRSLDEASYEQSHCDGVADMAKLQYGEMLFDVAKETAEKMFR</sequence>
<feature type="compositionally biased region" description="Low complexity" evidence="2">
    <location>
        <begin position="774"/>
        <end position="791"/>
    </location>
</feature>
<feature type="compositionally biased region" description="Basic and acidic residues" evidence="2">
    <location>
        <begin position="927"/>
        <end position="943"/>
    </location>
</feature>
<feature type="compositionally biased region" description="Polar residues" evidence="2">
    <location>
        <begin position="1134"/>
        <end position="1153"/>
    </location>
</feature>
<evidence type="ECO:0000256" key="2">
    <source>
        <dbReference type="SAM" id="MobiDB-lite"/>
    </source>
</evidence>
<feature type="compositionally biased region" description="Basic and acidic residues" evidence="2">
    <location>
        <begin position="1165"/>
        <end position="1186"/>
    </location>
</feature>
<feature type="region of interest" description="Disordered" evidence="2">
    <location>
        <begin position="925"/>
        <end position="997"/>
    </location>
</feature>
<feature type="compositionally biased region" description="Basic and acidic residues" evidence="2">
    <location>
        <begin position="530"/>
        <end position="541"/>
    </location>
</feature>
<feature type="region of interest" description="Disordered" evidence="2">
    <location>
        <begin position="159"/>
        <end position="222"/>
    </location>
</feature>
<dbReference type="Proteomes" id="UP000192247">
    <property type="component" value="Unassembled WGS sequence"/>
</dbReference>
<evidence type="ECO:0000313" key="3">
    <source>
        <dbReference type="EMBL" id="OQR66857.1"/>
    </source>
</evidence>
<feature type="compositionally biased region" description="Basic and acidic residues" evidence="2">
    <location>
        <begin position="1080"/>
        <end position="1109"/>
    </location>
</feature>
<accession>A0A1V9X085</accession>
<name>A0A1V9X085_9ACAR</name>
<feature type="compositionally biased region" description="Polar residues" evidence="2">
    <location>
        <begin position="586"/>
        <end position="602"/>
    </location>
</feature>
<feature type="region of interest" description="Disordered" evidence="2">
    <location>
        <begin position="1049"/>
        <end position="1228"/>
    </location>
</feature>
<feature type="region of interest" description="Disordered" evidence="2">
    <location>
        <begin position="765"/>
        <end position="841"/>
    </location>
</feature>
<feature type="compositionally biased region" description="Polar residues" evidence="2">
    <location>
        <begin position="470"/>
        <end position="485"/>
    </location>
</feature>
<feature type="non-terminal residue" evidence="3">
    <location>
        <position position="1"/>
    </location>
</feature>
<feature type="compositionally biased region" description="Low complexity" evidence="2">
    <location>
        <begin position="824"/>
        <end position="841"/>
    </location>
</feature>
<proteinExistence type="predicted"/>
<feature type="compositionally biased region" description="Basic and acidic residues" evidence="2">
    <location>
        <begin position="566"/>
        <end position="585"/>
    </location>
</feature>
<keyword evidence="1" id="KW-0175">Coiled coil</keyword>
<feature type="compositionally biased region" description="Low complexity" evidence="2">
    <location>
        <begin position="113"/>
        <end position="126"/>
    </location>
</feature>
<feature type="compositionally biased region" description="Basic and acidic residues" evidence="2">
    <location>
        <begin position="624"/>
        <end position="640"/>
    </location>
</feature>
<feature type="compositionally biased region" description="Low complexity" evidence="2">
    <location>
        <begin position="542"/>
        <end position="552"/>
    </location>
</feature>
<dbReference type="EMBL" id="MNPL01030874">
    <property type="protein sequence ID" value="OQR66857.1"/>
    <property type="molecule type" value="Genomic_DNA"/>
</dbReference>
<dbReference type="InParanoid" id="A0A1V9X085"/>
<feature type="compositionally biased region" description="Basic and acidic residues" evidence="2">
    <location>
        <begin position="979"/>
        <end position="997"/>
    </location>
</feature>
<protein>
    <submittedName>
        <fullName evidence="3">Uncharacterized protein</fullName>
    </submittedName>
</protein>
<feature type="region of interest" description="Disordered" evidence="2">
    <location>
        <begin position="406"/>
        <end position="671"/>
    </location>
</feature>
<feature type="compositionally biased region" description="Basic and acidic residues" evidence="2">
    <location>
        <begin position="1054"/>
        <end position="1063"/>
    </location>
</feature>
<feature type="region of interest" description="Disordered" evidence="2">
    <location>
        <begin position="103"/>
        <end position="126"/>
    </location>
</feature>
<feature type="compositionally biased region" description="Polar residues" evidence="2">
    <location>
        <begin position="22"/>
        <end position="32"/>
    </location>
</feature>
<feature type="region of interest" description="Disordered" evidence="2">
    <location>
        <begin position="1330"/>
        <end position="1375"/>
    </location>
</feature>
<evidence type="ECO:0000256" key="1">
    <source>
        <dbReference type="SAM" id="Coils"/>
    </source>
</evidence>
<feature type="compositionally biased region" description="Polar residues" evidence="2">
    <location>
        <begin position="645"/>
        <end position="661"/>
    </location>
</feature>
<keyword evidence="4" id="KW-1185">Reference proteome</keyword>